<dbReference type="PANTHER" id="PTHR39080:SF1">
    <property type="entry name" value="LARGE RIBOSOMAL SUBUNIT PROTEIN BL28A"/>
    <property type="match status" value="1"/>
</dbReference>
<comment type="similarity">
    <text evidence="1 5">Belongs to the bacterial ribosomal protein bL28 family.</text>
</comment>
<keyword evidence="2 5" id="KW-0689">Ribosomal protein</keyword>
<evidence type="ECO:0000256" key="2">
    <source>
        <dbReference type="ARBA" id="ARBA00022980"/>
    </source>
</evidence>
<dbReference type="AlphaFoldDB" id="A0A1H2UW58"/>
<dbReference type="InterPro" id="IPR050096">
    <property type="entry name" value="Bacterial_rp_bL28"/>
</dbReference>
<evidence type="ECO:0000256" key="4">
    <source>
        <dbReference type="ARBA" id="ARBA00035174"/>
    </source>
</evidence>
<dbReference type="HAMAP" id="MF_00373">
    <property type="entry name" value="Ribosomal_bL28"/>
    <property type="match status" value="1"/>
</dbReference>
<evidence type="ECO:0000256" key="5">
    <source>
        <dbReference type="HAMAP-Rule" id="MF_00373"/>
    </source>
</evidence>
<evidence type="ECO:0000313" key="6">
    <source>
        <dbReference type="EMBL" id="SDW60228.1"/>
    </source>
</evidence>
<dbReference type="SUPFAM" id="SSF143800">
    <property type="entry name" value="L28p-like"/>
    <property type="match status" value="1"/>
</dbReference>
<dbReference type="Gene3D" id="2.30.170.40">
    <property type="entry name" value="Ribosomal protein L28/L24"/>
    <property type="match status" value="1"/>
</dbReference>
<dbReference type="GO" id="GO:0006412">
    <property type="term" value="P:translation"/>
    <property type="evidence" value="ECO:0007669"/>
    <property type="project" value="UniProtKB-UniRule"/>
</dbReference>
<dbReference type="Proteomes" id="UP000182589">
    <property type="component" value="Unassembled WGS sequence"/>
</dbReference>
<sequence length="63" mass="7038">MARRCEICGRGPQVGNKVSHSHILTKRRWLPNLQVVRANVGGTTKRIRVCTRCLKAGKVTRAV</sequence>
<dbReference type="GO" id="GO:1990904">
    <property type="term" value="C:ribonucleoprotein complex"/>
    <property type="evidence" value="ECO:0007669"/>
    <property type="project" value="UniProtKB-KW"/>
</dbReference>
<dbReference type="InterPro" id="IPR037147">
    <property type="entry name" value="Ribosomal_bL28_sf"/>
</dbReference>
<dbReference type="InterPro" id="IPR026569">
    <property type="entry name" value="Ribosomal_bL28"/>
</dbReference>
<dbReference type="InterPro" id="IPR034704">
    <property type="entry name" value="Ribosomal_bL28/bL31-like_sf"/>
</dbReference>
<accession>A0A1H2UW58</accession>
<keyword evidence="3 5" id="KW-0687">Ribonucleoprotein</keyword>
<dbReference type="RefSeq" id="WP_040289405.1">
    <property type="nucleotide sequence ID" value="NZ_BSRA01000014.1"/>
</dbReference>
<dbReference type="GO" id="GO:0005840">
    <property type="term" value="C:ribosome"/>
    <property type="evidence" value="ECO:0007669"/>
    <property type="project" value="UniProtKB-KW"/>
</dbReference>
<dbReference type="Pfam" id="PF00830">
    <property type="entry name" value="Ribosomal_L28"/>
    <property type="match status" value="1"/>
</dbReference>
<dbReference type="PANTHER" id="PTHR39080">
    <property type="entry name" value="50S RIBOSOMAL PROTEIN L28"/>
    <property type="match status" value="1"/>
</dbReference>
<protein>
    <recommendedName>
        <fullName evidence="4 5">Large ribosomal subunit protein bL28</fullName>
    </recommendedName>
</protein>
<dbReference type="EMBL" id="FNOJ01000009">
    <property type="protein sequence ID" value="SDW60228.1"/>
    <property type="molecule type" value="Genomic_DNA"/>
</dbReference>
<proteinExistence type="inferred from homology"/>
<reference evidence="7" key="1">
    <citation type="submission" date="2016-10" db="EMBL/GenBank/DDBJ databases">
        <authorList>
            <person name="Varghese N."/>
        </authorList>
    </citation>
    <scope>NUCLEOTIDE SEQUENCE [LARGE SCALE GENOMIC DNA]</scope>
    <source>
        <strain evidence="7">DSM 12489</strain>
    </source>
</reference>
<dbReference type="InterPro" id="IPR001383">
    <property type="entry name" value="Ribosomal_bL28_bact-type"/>
</dbReference>
<evidence type="ECO:0000313" key="7">
    <source>
        <dbReference type="Proteomes" id="UP000182589"/>
    </source>
</evidence>
<dbReference type="STRING" id="89784.SAMN04489725_10928"/>
<organism evidence="6 7">
    <name type="scientific">Alicyclobacillus hesperidum</name>
    <dbReference type="NCBI Taxonomy" id="89784"/>
    <lineage>
        <taxon>Bacteria</taxon>
        <taxon>Bacillati</taxon>
        <taxon>Bacillota</taxon>
        <taxon>Bacilli</taxon>
        <taxon>Bacillales</taxon>
        <taxon>Alicyclobacillaceae</taxon>
        <taxon>Alicyclobacillus</taxon>
    </lineage>
</organism>
<evidence type="ECO:0000256" key="1">
    <source>
        <dbReference type="ARBA" id="ARBA00008760"/>
    </source>
</evidence>
<evidence type="ECO:0000256" key="3">
    <source>
        <dbReference type="ARBA" id="ARBA00023274"/>
    </source>
</evidence>
<gene>
    <name evidence="5" type="primary">rpmB</name>
    <name evidence="6" type="ORF">SAMN04489725_10928</name>
</gene>
<name>A0A1H2UW58_9BACL</name>
<dbReference type="NCBIfam" id="TIGR00009">
    <property type="entry name" value="L28"/>
    <property type="match status" value="1"/>
</dbReference>
<keyword evidence="7" id="KW-1185">Reference proteome</keyword>
<dbReference type="GO" id="GO:0003735">
    <property type="term" value="F:structural constituent of ribosome"/>
    <property type="evidence" value="ECO:0007669"/>
    <property type="project" value="InterPro"/>
</dbReference>